<keyword evidence="6 13" id="KW-0808">Transferase</keyword>
<dbReference type="SUPFAM" id="SSF55821">
    <property type="entry name" value="YrdC/RibB"/>
    <property type="match status" value="1"/>
</dbReference>
<dbReference type="EC" id="2.7.7.87" evidence="3 13"/>
<dbReference type="GO" id="GO:0003725">
    <property type="term" value="F:double-stranded RNA binding"/>
    <property type="evidence" value="ECO:0007669"/>
    <property type="project" value="UniProtKB-UniRule"/>
</dbReference>
<dbReference type="InterPro" id="IPR005145">
    <property type="entry name" value="Sua5_C"/>
</dbReference>
<reference evidence="16" key="1">
    <citation type="submission" date="2020-02" db="EMBL/GenBank/DDBJ databases">
        <authorList>
            <person name="Meier V. D."/>
        </authorList>
    </citation>
    <scope>NUCLEOTIDE SEQUENCE</scope>
    <source>
        <strain evidence="16">AVDCRST_MAG89</strain>
    </source>
</reference>
<dbReference type="GO" id="GO:0006450">
    <property type="term" value="P:regulation of translational fidelity"/>
    <property type="evidence" value="ECO:0007669"/>
    <property type="project" value="TreeGrafter"/>
</dbReference>
<dbReference type="GO" id="GO:0005524">
    <property type="term" value="F:ATP binding"/>
    <property type="evidence" value="ECO:0007669"/>
    <property type="project" value="UniProtKB-UniRule"/>
</dbReference>
<accession>A0A6J4L7F3</accession>
<comment type="function">
    <text evidence="13">Required for the formation of a threonylcarbamoyl group on adenosine at position 37 (t(6)A37) in tRNAs that read codons beginning with adenine.</text>
</comment>
<dbReference type="InterPro" id="IPR010923">
    <property type="entry name" value="T(6)A37_SUA5"/>
</dbReference>
<evidence type="ECO:0000256" key="9">
    <source>
        <dbReference type="ARBA" id="ARBA00022741"/>
    </source>
</evidence>
<dbReference type="FunFam" id="3.90.870.10:FF:000009">
    <property type="entry name" value="Threonylcarbamoyl-AMP synthase, putative"/>
    <property type="match status" value="1"/>
</dbReference>
<feature type="binding site" evidence="14">
    <location>
        <position position="140"/>
    </location>
    <ligand>
        <name>L-threonine</name>
        <dbReference type="ChEBI" id="CHEBI:57926"/>
    </ligand>
</feature>
<feature type="binding site" evidence="14">
    <location>
        <position position="233"/>
    </location>
    <ligand>
        <name>ATP</name>
        <dbReference type="ChEBI" id="CHEBI:30616"/>
    </ligand>
</feature>
<evidence type="ECO:0000256" key="8">
    <source>
        <dbReference type="ARBA" id="ARBA00022695"/>
    </source>
</evidence>
<dbReference type="NCBIfam" id="TIGR00057">
    <property type="entry name" value="L-threonylcarbamoyladenylate synthase"/>
    <property type="match status" value="1"/>
</dbReference>
<name>A0A6J4L7F3_9BACT</name>
<feature type="binding site" evidence="14">
    <location>
        <position position="194"/>
    </location>
    <ligand>
        <name>ATP</name>
        <dbReference type="ChEBI" id="CHEBI:30616"/>
    </ligand>
</feature>
<feature type="domain" description="YrdC-like" evidence="15">
    <location>
        <begin position="12"/>
        <end position="198"/>
    </location>
</feature>
<evidence type="ECO:0000256" key="13">
    <source>
        <dbReference type="PIRNR" id="PIRNR004930"/>
    </source>
</evidence>
<dbReference type="PROSITE" id="PS51163">
    <property type="entry name" value="YRDC"/>
    <property type="match status" value="1"/>
</dbReference>
<evidence type="ECO:0000256" key="5">
    <source>
        <dbReference type="ARBA" id="ARBA00022490"/>
    </source>
</evidence>
<evidence type="ECO:0000256" key="11">
    <source>
        <dbReference type="ARBA" id="ARBA00029774"/>
    </source>
</evidence>
<evidence type="ECO:0000313" key="16">
    <source>
        <dbReference type="EMBL" id="CAA9324290.1"/>
    </source>
</evidence>
<evidence type="ECO:0000256" key="6">
    <source>
        <dbReference type="ARBA" id="ARBA00022679"/>
    </source>
</evidence>
<organism evidence="16">
    <name type="scientific">uncultured Gemmatimonadota bacterium</name>
    <dbReference type="NCBI Taxonomy" id="203437"/>
    <lineage>
        <taxon>Bacteria</taxon>
        <taxon>Pseudomonadati</taxon>
        <taxon>Gemmatimonadota</taxon>
        <taxon>environmental samples</taxon>
    </lineage>
</organism>
<feature type="binding site" evidence="14">
    <location>
        <position position="150"/>
    </location>
    <ligand>
        <name>ATP</name>
        <dbReference type="ChEBI" id="CHEBI:30616"/>
    </ligand>
</feature>
<dbReference type="GO" id="GO:0000049">
    <property type="term" value="F:tRNA binding"/>
    <property type="evidence" value="ECO:0007669"/>
    <property type="project" value="TreeGrafter"/>
</dbReference>
<dbReference type="AlphaFoldDB" id="A0A6J4L7F3"/>
<evidence type="ECO:0000256" key="2">
    <source>
        <dbReference type="ARBA" id="ARBA00007663"/>
    </source>
</evidence>
<dbReference type="PANTHER" id="PTHR17490:SF16">
    <property type="entry name" value="THREONYLCARBAMOYL-AMP SYNTHASE"/>
    <property type="match status" value="1"/>
</dbReference>
<dbReference type="GO" id="GO:0005737">
    <property type="term" value="C:cytoplasm"/>
    <property type="evidence" value="ECO:0007669"/>
    <property type="project" value="UniProtKB-SubCell"/>
</dbReference>
<dbReference type="Pfam" id="PF01300">
    <property type="entry name" value="Sua5_yciO_yrdC"/>
    <property type="match status" value="1"/>
</dbReference>
<evidence type="ECO:0000256" key="3">
    <source>
        <dbReference type="ARBA" id="ARBA00012584"/>
    </source>
</evidence>
<keyword evidence="7 13" id="KW-0819">tRNA processing</keyword>
<evidence type="ECO:0000256" key="14">
    <source>
        <dbReference type="PIRSR" id="PIRSR004930-1"/>
    </source>
</evidence>
<feature type="binding site" evidence="14">
    <location>
        <position position="66"/>
    </location>
    <ligand>
        <name>L-threonine</name>
        <dbReference type="ChEBI" id="CHEBI:57926"/>
    </ligand>
</feature>
<evidence type="ECO:0000259" key="15">
    <source>
        <dbReference type="PROSITE" id="PS51163"/>
    </source>
</evidence>
<dbReference type="InterPro" id="IPR038385">
    <property type="entry name" value="Sua5/YwlC_C"/>
</dbReference>
<dbReference type="EMBL" id="CADCTV010000386">
    <property type="protein sequence ID" value="CAA9324290.1"/>
    <property type="molecule type" value="Genomic_DNA"/>
</dbReference>
<keyword evidence="5 13" id="KW-0963">Cytoplasm</keyword>
<dbReference type="GO" id="GO:0061710">
    <property type="term" value="F:L-threonylcarbamoyladenylate synthase"/>
    <property type="evidence" value="ECO:0007669"/>
    <property type="project" value="UniProtKB-EC"/>
</dbReference>
<proteinExistence type="inferred from homology"/>
<evidence type="ECO:0000256" key="1">
    <source>
        <dbReference type="ARBA" id="ARBA00004496"/>
    </source>
</evidence>
<dbReference type="PIRSF" id="PIRSF004930">
    <property type="entry name" value="Tln_factor_SUA5"/>
    <property type="match status" value="1"/>
</dbReference>
<comment type="subcellular location">
    <subcellularLocation>
        <location evidence="1 13">Cytoplasm</location>
    </subcellularLocation>
</comment>
<evidence type="ECO:0000256" key="4">
    <source>
        <dbReference type="ARBA" id="ARBA00015492"/>
    </source>
</evidence>
<comment type="similarity">
    <text evidence="2 13">Belongs to the SUA5 family.</text>
</comment>
<dbReference type="GO" id="GO:0008033">
    <property type="term" value="P:tRNA processing"/>
    <property type="evidence" value="ECO:0007669"/>
    <property type="project" value="UniProtKB-KW"/>
</dbReference>
<feature type="binding site" evidence="14">
    <location>
        <position position="61"/>
    </location>
    <ligand>
        <name>ATP</name>
        <dbReference type="ChEBI" id="CHEBI:30616"/>
    </ligand>
</feature>
<gene>
    <name evidence="16" type="ORF">AVDCRST_MAG89-1802</name>
</gene>
<sequence length="332" mass="34636">MLLTVHPEHPEPATLARAAQVLRAGGLVALPTETVYGLGAHALDPQAVARIFSAKGRPGYNPLIVHLTDADAARRLASRWPDEARRLADAFWPGPLTLVLPKDDAVPDAVTAGLPSVALRVPAHPVAHALLRAAGIPVAAPSANRSTHVSPTTAAHVLHGLGNRVDVIVDGGPCPVGIESTVISLAGPRPTLLRPGTVSIDDLRGVIGDVALPSADPRAEAARPSPGMMDRHYAPRATVRIIPREDRDRAIEAAAREVDGGRRIGGLLLQGADPRIAPVIRMPGDPAGYASRLYAALHELDDAGCDAILVDGVPDDPAWAGIGDRLRRSATA</sequence>
<keyword evidence="8 13" id="KW-0548">Nucleotidyltransferase</keyword>
<feature type="binding site" evidence="14">
    <location>
        <position position="34"/>
    </location>
    <ligand>
        <name>L-threonine</name>
        <dbReference type="ChEBI" id="CHEBI:57926"/>
    </ligand>
</feature>
<dbReference type="InterPro" id="IPR050156">
    <property type="entry name" value="TC-AMP_synthase_SUA5"/>
</dbReference>
<protein>
    <recommendedName>
        <fullName evidence="4 13">Threonylcarbamoyl-AMP synthase</fullName>
        <shortName evidence="13">TC-AMP synthase</shortName>
        <ecNumber evidence="3 13">2.7.7.87</ecNumber>
    </recommendedName>
    <alternativeName>
        <fullName evidence="11 13">L-threonylcarbamoyladenylate synthase</fullName>
    </alternativeName>
</protein>
<evidence type="ECO:0000256" key="12">
    <source>
        <dbReference type="ARBA" id="ARBA00048366"/>
    </source>
</evidence>
<dbReference type="Gene3D" id="3.40.50.11030">
    <property type="entry name" value="Threonylcarbamoyl-AMP synthase, C-terminal domain"/>
    <property type="match status" value="1"/>
</dbReference>
<comment type="catalytic activity">
    <reaction evidence="12 13">
        <text>L-threonine + hydrogencarbonate + ATP = L-threonylcarbamoyladenylate + diphosphate + H2O</text>
        <dbReference type="Rhea" id="RHEA:36407"/>
        <dbReference type="ChEBI" id="CHEBI:15377"/>
        <dbReference type="ChEBI" id="CHEBI:17544"/>
        <dbReference type="ChEBI" id="CHEBI:30616"/>
        <dbReference type="ChEBI" id="CHEBI:33019"/>
        <dbReference type="ChEBI" id="CHEBI:57926"/>
        <dbReference type="ChEBI" id="CHEBI:73682"/>
        <dbReference type="EC" id="2.7.7.87"/>
    </reaction>
</comment>
<dbReference type="InterPro" id="IPR017945">
    <property type="entry name" value="DHBP_synth_RibB-like_a/b_dom"/>
</dbReference>
<feature type="binding site" evidence="14">
    <location>
        <position position="142"/>
    </location>
    <ligand>
        <name>L-threonine</name>
        <dbReference type="ChEBI" id="CHEBI:57926"/>
    </ligand>
</feature>
<dbReference type="PANTHER" id="PTHR17490">
    <property type="entry name" value="SUA5"/>
    <property type="match status" value="1"/>
</dbReference>
<keyword evidence="9 13" id="KW-0547">Nucleotide-binding</keyword>
<dbReference type="Pfam" id="PF03481">
    <property type="entry name" value="Sua5_C"/>
    <property type="match status" value="1"/>
</dbReference>
<evidence type="ECO:0000256" key="10">
    <source>
        <dbReference type="ARBA" id="ARBA00022840"/>
    </source>
</evidence>
<feature type="binding site" evidence="14">
    <location>
        <position position="180"/>
    </location>
    <ligand>
        <name>L-threonine</name>
        <dbReference type="ChEBI" id="CHEBI:57926"/>
    </ligand>
</feature>
<dbReference type="Gene3D" id="3.90.870.10">
    <property type="entry name" value="DHBP synthase"/>
    <property type="match status" value="1"/>
</dbReference>
<evidence type="ECO:0000256" key="7">
    <source>
        <dbReference type="ARBA" id="ARBA00022694"/>
    </source>
</evidence>
<keyword evidence="10 13" id="KW-0067">ATP-binding</keyword>
<feature type="binding site" evidence="14">
    <location>
        <position position="120"/>
    </location>
    <ligand>
        <name>L-threonine</name>
        <dbReference type="ChEBI" id="CHEBI:57926"/>
    </ligand>
</feature>
<dbReference type="InterPro" id="IPR006070">
    <property type="entry name" value="Sua5-like_dom"/>
</dbReference>
<feature type="binding site" evidence="14">
    <location>
        <position position="57"/>
    </location>
    <ligand>
        <name>ATP</name>
        <dbReference type="ChEBI" id="CHEBI:30616"/>
    </ligand>
</feature>